<protein>
    <recommendedName>
        <fullName evidence="7">AAA+ ATPase domain-containing protein</fullName>
    </recommendedName>
</protein>
<evidence type="ECO:0000256" key="3">
    <source>
        <dbReference type="ARBA" id="ARBA00022737"/>
    </source>
</evidence>
<comment type="similarity">
    <text evidence="1">Belongs to the disease resistance NB-LRR family.</text>
</comment>
<dbReference type="GO" id="GO:0006952">
    <property type="term" value="P:defense response"/>
    <property type="evidence" value="ECO:0007669"/>
    <property type="project" value="UniProtKB-KW"/>
</dbReference>
<dbReference type="InterPro" id="IPR027310">
    <property type="entry name" value="Profilin_CS"/>
</dbReference>
<gene>
    <name evidence="8" type="ORF">LWI28_000550</name>
</gene>
<comment type="caution">
    <text evidence="8">The sequence shown here is derived from an EMBL/GenBank/DDBJ whole genome shotgun (WGS) entry which is preliminary data.</text>
</comment>
<evidence type="ECO:0000256" key="2">
    <source>
        <dbReference type="ARBA" id="ARBA00022614"/>
    </source>
</evidence>
<dbReference type="SMART" id="SM00382">
    <property type="entry name" value="AAA"/>
    <property type="match status" value="1"/>
</dbReference>
<keyword evidence="6" id="KW-0067">ATP-binding</keyword>
<dbReference type="InterPro" id="IPR027417">
    <property type="entry name" value="P-loop_NTPase"/>
</dbReference>
<accession>A0AAD5J2H1</accession>
<evidence type="ECO:0000256" key="5">
    <source>
        <dbReference type="ARBA" id="ARBA00022821"/>
    </source>
</evidence>
<sequence length="736" mass="84291">MANWDSYRDDLDTLKSELEYLIEARNDVMRRIKIAEEQRQQLMKPTTEVQLWLSSVQAVETEVDGLIKQASEEIEKFHPGGFCSRTFNMSSSYEFKDTVADKLPAVTNLINEGAFLVADEVRVVTTLKDEGAPEAVVPETIPEDDQWPIVGMEWIFEKVWKCLKKGGGGGDDDDYDYDYEEEEEEEDVGIIGVYGMGGVGKTTLLKQINKKLLQMKNDFDVVIWVVVSRDLQLDKIQKQIGEKIGLFDNKAWEHMNFEEKASDIFKILEEKKFVLLMDDLWERVDLTKVGVPLPSPENSSKIVFTTRSLQICSLMEADRQFKINCLGDGEAWKLFEASVGDETLQCHPVVKLYNYHVRGVCRECCGLPLALVSIGRAMASKKTLQEWSDVFKVLRRSMTSYSDYWIGEGFLDDRLGAVQSQGHYIIDVLLSVCLLGKHGEDDSSVKMHYWIHDMSLWIASKIEMEKGNCFFCTDLPCNLTEAQVTEILVKATRMSLQNEDVIENLSDAPKCPHLQTLFLVDSSLEVISNNFFQFMPSLKVLNLSGNYLLTKLPRGISNLISLQHLDLSNTEIRELPKDFRALKKLKCLNLESTYNLRTIPRQLISKFSVLHVLRLWECGFMLRSTEKNVEFNDAQLLIEELLCLKNLSMLRISLKNSHALQRLLSSNRLQSCIQSLCLRDLSHPKSIKVSLTDLKHLNTLEISEWTIWRSWRLILGLLGKSKPYENLLVVFTYLVK</sequence>
<proteinExistence type="inferred from homology"/>
<dbReference type="AlphaFoldDB" id="A0AAD5J2H1"/>
<dbReference type="GO" id="GO:0005524">
    <property type="term" value="F:ATP binding"/>
    <property type="evidence" value="ECO:0007669"/>
    <property type="project" value="UniProtKB-KW"/>
</dbReference>
<reference evidence="8" key="2">
    <citation type="submission" date="2023-02" db="EMBL/GenBank/DDBJ databases">
        <authorList>
            <person name="Swenson N.G."/>
            <person name="Wegrzyn J.L."/>
            <person name="Mcevoy S.L."/>
        </authorList>
    </citation>
    <scope>NUCLEOTIDE SEQUENCE</scope>
    <source>
        <strain evidence="8">91603</strain>
        <tissue evidence="8">Leaf</tissue>
    </source>
</reference>
<organism evidence="8 9">
    <name type="scientific">Acer negundo</name>
    <name type="common">Box elder</name>
    <dbReference type="NCBI Taxonomy" id="4023"/>
    <lineage>
        <taxon>Eukaryota</taxon>
        <taxon>Viridiplantae</taxon>
        <taxon>Streptophyta</taxon>
        <taxon>Embryophyta</taxon>
        <taxon>Tracheophyta</taxon>
        <taxon>Spermatophyta</taxon>
        <taxon>Magnoliopsida</taxon>
        <taxon>eudicotyledons</taxon>
        <taxon>Gunneridae</taxon>
        <taxon>Pentapetalae</taxon>
        <taxon>rosids</taxon>
        <taxon>malvids</taxon>
        <taxon>Sapindales</taxon>
        <taxon>Sapindaceae</taxon>
        <taxon>Hippocastanoideae</taxon>
        <taxon>Acereae</taxon>
        <taxon>Acer</taxon>
    </lineage>
</organism>
<dbReference type="GO" id="GO:0003779">
    <property type="term" value="F:actin binding"/>
    <property type="evidence" value="ECO:0007669"/>
    <property type="project" value="InterPro"/>
</dbReference>
<evidence type="ECO:0000256" key="6">
    <source>
        <dbReference type="ARBA" id="ARBA00022840"/>
    </source>
</evidence>
<evidence type="ECO:0000313" key="8">
    <source>
        <dbReference type="EMBL" id="KAI9184733.1"/>
    </source>
</evidence>
<keyword evidence="2" id="KW-0433">Leucine-rich repeat</keyword>
<dbReference type="Proteomes" id="UP001064489">
    <property type="component" value="Chromosome 3"/>
</dbReference>
<reference evidence="8" key="1">
    <citation type="journal article" date="2022" name="Plant J.">
        <title>Strategies of tolerance reflected in two North American maple genomes.</title>
        <authorList>
            <person name="McEvoy S.L."/>
            <person name="Sezen U.U."/>
            <person name="Trouern-Trend A."/>
            <person name="McMahon S.M."/>
            <person name="Schaberg P.G."/>
            <person name="Yang J."/>
            <person name="Wegrzyn J.L."/>
            <person name="Swenson N.G."/>
        </authorList>
    </citation>
    <scope>NUCLEOTIDE SEQUENCE</scope>
    <source>
        <strain evidence="8">91603</strain>
    </source>
</reference>
<dbReference type="GO" id="GO:0043531">
    <property type="term" value="F:ADP binding"/>
    <property type="evidence" value="ECO:0007669"/>
    <property type="project" value="InterPro"/>
</dbReference>
<dbReference type="InterPro" id="IPR050905">
    <property type="entry name" value="Plant_NBS-LRR"/>
</dbReference>
<dbReference type="PROSITE" id="PS00414">
    <property type="entry name" value="PROFILIN"/>
    <property type="match status" value="1"/>
</dbReference>
<dbReference type="PANTHER" id="PTHR33463:SF220">
    <property type="entry name" value="NB-ARC DOMAIN-CONTAINING PROTEIN"/>
    <property type="match status" value="1"/>
</dbReference>
<dbReference type="InterPro" id="IPR002182">
    <property type="entry name" value="NB-ARC"/>
</dbReference>
<evidence type="ECO:0000256" key="4">
    <source>
        <dbReference type="ARBA" id="ARBA00022741"/>
    </source>
</evidence>
<dbReference type="FunFam" id="3.40.50.300:FF:001091">
    <property type="entry name" value="Probable disease resistance protein At1g61300"/>
    <property type="match status" value="1"/>
</dbReference>
<dbReference type="EMBL" id="JAJSOW010000100">
    <property type="protein sequence ID" value="KAI9184733.1"/>
    <property type="molecule type" value="Genomic_DNA"/>
</dbReference>
<keyword evidence="9" id="KW-1185">Reference proteome</keyword>
<dbReference type="InterPro" id="IPR032675">
    <property type="entry name" value="LRR_dom_sf"/>
</dbReference>
<dbReference type="Gene3D" id="3.80.10.10">
    <property type="entry name" value="Ribonuclease Inhibitor"/>
    <property type="match status" value="1"/>
</dbReference>
<keyword evidence="3" id="KW-0677">Repeat</keyword>
<dbReference type="Pfam" id="PF00931">
    <property type="entry name" value="NB-ARC"/>
    <property type="match status" value="1"/>
</dbReference>
<dbReference type="SMART" id="SM00369">
    <property type="entry name" value="LRR_TYP"/>
    <property type="match status" value="2"/>
</dbReference>
<dbReference type="SUPFAM" id="SSF52058">
    <property type="entry name" value="L domain-like"/>
    <property type="match status" value="1"/>
</dbReference>
<dbReference type="InterPro" id="IPR042197">
    <property type="entry name" value="Apaf_helical"/>
</dbReference>
<dbReference type="Gene3D" id="3.40.50.300">
    <property type="entry name" value="P-loop containing nucleotide triphosphate hydrolases"/>
    <property type="match status" value="1"/>
</dbReference>
<evidence type="ECO:0000313" key="9">
    <source>
        <dbReference type="Proteomes" id="UP001064489"/>
    </source>
</evidence>
<keyword evidence="5" id="KW-0611">Plant defense</keyword>
<dbReference type="Pfam" id="PF23598">
    <property type="entry name" value="LRR_14"/>
    <property type="match status" value="1"/>
</dbReference>
<evidence type="ECO:0000259" key="7">
    <source>
        <dbReference type="SMART" id="SM00382"/>
    </source>
</evidence>
<dbReference type="InterPro" id="IPR055414">
    <property type="entry name" value="LRR_R13L4/SHOC2-like"/>
</dbReference>
<evidence type="ECO:0000256" key="1">
    <source>
        <dbReference type="ARBA" id="ARBA00008894"/>
    </source>
</evidence>
<dbReference type="InterPro" id="IPR003591">
    <property type="entry name" value="Leu-rich_rpt_typical-subtyp"/>
</dbReference>
<dbReference type="SUPFAM" id="SSF52540">
    <property type="entry name" value="P-loop containing nucleoside triphosphate hydrolases"/>
    <property type="match status" value="1"/>
</dbReference>
<dbReference type="InterPro" id="IPR003593">
    <property type="entry name" value="AAA+_ATPase"/>
</dbReference>
<feature type="domain" description="AAA+ ATPase" evidence="7">
    <location>
        <begin position="187"/>
        <end position="328"/>
    </location>
</feature>
<dbReference type="PANTHER" id="PTHR33463">
    <property type="entry name" value="NB-ARC DOMAIN-CONTAINING PROTEIN-RELATED"/>
    <property type="match status" value="1"/>
</dbReference>
<keyword evidence="4" id="KW-0547">Nucleotide-binding</keyword>
<dbReference type="PRINTS" id="PR00364">
    <property type="entry name" value="DISEASERSIST"/>
</dbReference>
<dbReference type="Gene3D" id="1.10.8.430">
    <property type="entry name" value="Helical domain of apoptotic protease-activating factors"/>
    <property type="match status" value="1"/>
</dbReference>
<name>A0AAD5J2H1_ACENE</name>